<dbReference type="InterPro" id="IPR023346">
    <property type="entry name" value="Lysozyme-like_dom_sf"/>
</dbReference>
<evidence type="ECO:0000259" key="6">
    <source>
        <dbReference type="Pfam" id="PF06737"/>
    </source>
</evidence>
<evidence type="ECO:0000313" key="7">
    <source>
        <dbReference type="EMBL" id="MDA0181445.1"/>
    </source>
</evidence>
<name>A0A9X3SBI2_9ACTN</name>
<keyword evidence="8" id="KW-1185">Reference proteome</keyword>
<dbReference type="GO" id="GO:0016787">
    <property type="term" value="F:hydrolase activity"/>
    <property type="evidence" value="ECO:0007669"/>
    <property type="project" value="UniProtKB-KW"/>
</dbReference>
<sequence>MVALFVGLSLCVSAPAMAQTGGAESQPAESQPAQTAPAPAKKPTTKQIQKALGIKADGVFGPKTKRALKTYQRRNGLKVTGKADTATLRSLGLIGQPQNSTTLATPVPIPAEDKAVLDQLAQCESGGNIAAESPNGRYFGKYQFSQPTWEAMGGTGSPAAADEATQDQLAYKLYQQRGTAPWPSCSAQLGLDEEDAS</sequence>
<evidence type="ECO:0000256" key="1">
    <source>
        <dbReference type="ARBA" id="ARBA00010830"/>
    </source>
</evidence>
<dbReference type="AlphaFoldDB" id="A0A9X3SBI2"/>
<dbReference type="SUPFAM" id="SSF53955">
    <property type="entry name" value="Lysozyme-like"/>
    <property type="match status" value="1"/>
</dbReference>
<feature type="signal peptide" evidence="4">
    <location>
        <begin position="1"/>
        <end position="18"/>
    </location>
</feature>
<evidence type="ECO:0000256" key="4">
    <source>
        <dbReference type="SAM" id="SignalP"/>
    </source>
</evidence>
<feature type="domain" description="Peptidoglycan binding-like" evidence="5">
    <location>
        <begin position="54"/>
        <end position="91"/>
    </location>
</feature>
<dbReference type="Pfam" id="PF06737">
    <property type="entry name" value="Transglycosylas"/>
    <property type="match status" value="1"/>
</dbReference>
<dbReference type="Proteomes" id="UP001147653">
    <property type="component" value="Unassembled WGS sequence"/>
</dbReference>
<feature type="region of interest" description="Disordered" evidence="3">
    <location>
        <begin position="20"/>
        <end position="45"/>
    </location>
</feature>
<dbReference type="InterPro" id="IPR010618">
    <property type="entry name" value="RPF"/>
</dbReference>
<dbReference type="InterPro" id="IPR036366">
    <property type="entry name" value="PGBDSf"/>
</dbReference>
<keyword evidence="4" id="KW-0732">Signal</keyword>
<dbReference type="Pfam" id="PF01471">
    <property type="entry name" value="PG_binding_1"/>
    <property type="match status" value="1"/>
</dbReference>
<proteinExistence type="inferred from homology"/>
<dbReference type="SUPFAM" id="SSF47090">
    <property type="entry name" value="PGBD-like"/>
    <property type="match status" value="1"/>
</dbReference>
<evidence type="ECO:0000259" key="5">
    <source>
        <dbReference type="Pfam" id="PF01471"/>
    </source>
</evidence>
<feature type="domain" description="Resuscitation-promoting factor core lysozyme-like" evidence="6">
    <location>
        <begin position="113"/>
        <end position="185"/>
    </location>
</feature>
<protein>
    <submittedName>
        <fullName evidence="7">Transglycosylase family protein</fullName>
    </submittedName>
</protein>
<evidence type="ECO:0000256" key="2">
    <source>
        <dbReference type="ARBA" id="ARBA00022801"/>
    </source>
</evidence>
<evidence type="ECO:0000313" key="8">
    <source>
        <dbReference type="Proteomes" id="UP001147653"/>
    </source>
</evidence>
<organism evidence="7 8">
    <name type="scientific">Solirubrobacter phytolaccae</name>
    <dbReference type="NCBI Taxonomy" id="1404360"/>
    <lineage>
        <taxon>Bacteria</taxon>
        <taxon>Bacillati</taxon>
        <taxon>Actinomycetota</taxon>
        <taxon>Thermoleophilia</taxon>
        <taxon>Solirubrobacterales</taxon>
        <taxon>Solirubrobacteraceae</taxon>
        <taxon>Solirubrobacter</taxon>
    </lineage>
</organism>
<dbReference type="Gene3D" id="1.10.101.10">
    <property type="entry name" value="PGBD-like superfamily/PGBD"/>
    <property type="match status" value="1"/>
</dbReference>
<reference evidence="7" key="1">
    <citation type="submission" date="2022-10" db="EMBL/GenBank/DDBJ databases">
        <title>The WGS of Solirubrobacter phytolaccae KCTC 29190.</title>
        <authorList>
            <person name="Jiang Z."/>
        </authorList>
    </citation>
    <scope>NUCLEOTIDE SEQUENCE</scope>
    <source>
        <strain evidence="7">KCTC 29190</strain>
    </source>
</reference>
<dbReference type="RefSeq" id="WP_270025760.1">
    <property type="nucleotide sequence ID" value="NZ_JAPDDP010000022.1"/>
</dbReference>
<dbReference type="EMBL" id="JAPDDP010000022">
    <property type="protein sequence ID" value="MDA0181445.1"/>
    <property type="molecule type" value="Genomic_DNA"/>
</dbReference>
<comment type="caution">
    <text evidence="7">The sequence shown here is derived from an EMBL/GenBank/DDBJ whole genome shotgun (WGS) entry which is preliminary data.</text>
</comment>
<gene>
    <name evidence="7" type="ORF">OJ997_14165</name>
</gene>
<dbReference type="CDD" id="cd13925">
    <property type="entry name" value="RPF"/>
    <property type="match status" value="1"/>
</dbReference>
<feature type="chain" id="PRO_5040972766" evidence="4">
    <location>
        <begin position="19"/>
        <end position="197"/>
    </location>
</feature>
<keyword evidence="2" id="KW-0378">Hydrolase</keyword>
<comment type="similarity">
    <text evidence="1">Belongs to the transglycosylase family. Rpf subfamily.</text>
</comment>
<accession>A0A9X3SBI2</accession>
<dbReference type="InterPro" id="IPR036365">
    <property type="entry name" value="PGBD-like_sf"/>
</dbReference>
<dbReference type="InterPro" id="IPR002477">
    <property type="entry name" value="Peptidoglycan-bd-like"/>
</dbReference>
<feature type="compositionally biased region" description="Low complexity" evidence="3">
    <location>
        <begin position="31"/>
        <end position="45"/>
    </location>
</feature>
<dbReference type="Gene3D" id="1.10.530.10">
    <property type="match status" value="1"/>
</dbReference>
<evidence type="ECO:0000256" key="3">
    <source>
        <dbReference type="SAM" id="MobiDB-lite"/>
    </source>
</evidence>